<proteinExistence type="predicted"/>
<evidence type="ECO:0000256" key="4">
    <source>
        <dbReference type="SAM" id="Coils"/>
    </source>
</evidence>
<evidence type="ECO:0000256" key="3">
    <source>
        <dbReference type="ARBA" id="ARBA00023306"/>
    </source>
</evidence>
<dbReference type="OrthoDB" id="310853at2759"/>
<dbReference type="GO" id="GO:0043111">
    <property type="term" value="P:replication fork arrest"/>
    <property type="evidence" value="ECO:0007669"/>
    <property type="project" value="TreeGrafter"/>
</dbReference>
<dbReference type="GO" id="GO:0003677">
    <property type="term" value="F:DNA binding"/>
    <property type="evidence" value="ECO:0007669"/>
    <property type="project" value="TreeGrafter"/>
</dbReference>
<evidence type="ECO:0000256" key="2">
    <source>
        <dbReference type="ARBA" id="ARBA00023242"/>
    </source>
</evidence>
<evidence type="ECO:0000259" key="6">
    <source>
        <dbReference type="Pfam" id="PF04821"/>
    </source>
</evidence>
<dbReference type="PANTHER" id="PTHR22940">
    <property type="entry name" value="TIMEOUT/TIMELESS-2"/>
    <property type="match status" value="1"/>
</dbReference>
<sequence length="1000" mass="117372">MAADITQMPMNPELVAACNALGYREGDKYMKEPYCLETIKDLIRYLRREDETCDIRRQLGAAQILQNDLIPIVTQYSRQSELLETCIRLMVNLTQPVDLCFSKPEMKGDKAFQSYGLEILSHQQAYKEAFGDEDFMACLAEKLKKLLEKPWERRREDDTLLMERILVLVRNILHVPADPNAEKRTDDDASVHDRVLWGMNTSGMDKLILYIASSEGEQHWCIHAAEIISRMLREQSPEVIAKAGVSTAFSERKKEMAELEAIREREREEKRARQLKLSSRHSRFGGTFQVKNLKSISEYDVIYHRKLPKDVNSISFELDKPLLKRPKHRLPMQDMTLMRKSTLSIRLFLKDFCLLFLENCYNPMMYNVKDHILHQRAQENDDSYYLWTMRFFMEFNRFDEFQVDQISETFSIQTFHYVQMQILKYLEMLTTDKNELTNWARRLHLALKAYRELLLTLNTISNHPDETVRESAKVVESNVFYVIEYREILLVLLRKYTDIKNTRTFLIDLVDTTHLYLKMLEKYCKGKKNVFVQKKKRKKTKRRKTKRKNEQGEAAASREAELNESWDNIAGDLSAMLQGREDIPENVVPFDAASEQPVEEQRADTMVRIQHCLHNGQAGDGIALLRAAREVWPDGDIFGAADIAPEDEFMALREIHFTNLNAGREAPAATEEWPEEELDDEEYEELEAENDNRAEEEFHFGVFVNQFSHSDILRNYVHLLESFRTNTPYINHCIIKMLHRVAVDCQKAPKLFQISLFYIFHQVLNDPIAKTSQYKEIVKFAHYIMKEFFVMVPKNPKIFMELFFWKDNKEIFELAEGYGAAVRQSTGGDIGDWDDDLKKELTELFNQFREVQGPKDAVDHIMEKISDESKTRKQIIRQLVNMDLIGGIGEMKRTKGAKRVAIWREEQVEELKSLFAEYREADDIMKNIMDDLIEPRPRTHVVEKLLELNLIKDKKELYKKKNRGAQRRRRRRGKGVEEVCMMHLNGLRNVEHSVPHILLR</sequence>
<evidence type="ECO:0000256" key="1">
    <source>
        <dbReference type="ARBA" id="ARBA00004123"/>
    </source>
</evidence>
<comment type="caution">
    <text evidence="7">The sequence shown here is derived from an EMBL/GenBank/DDBJ whole genome shotgun (WGS) entry which is preliminary data.</text>
</comment>
<dbReference type="AlphaFoldDB" id="A0A9Q1H5E2"/>
<dbReference type="GO" id="GO:0000076">
    <property type="term" value="P:DNA replication checkpoint signaling"/>
    <property type="evidence" value="ECO:0007669"/>
    <property type="project" value="TreeGrafter"/>
</dbReference>
<dbReference type="GO" id="GO:0006281">
    <property type="term" value="P:DNA repair"/>
    <property type="evidence" value="ECO:0007669"/>
    <property type="project" value="TreeGrafter"/>
</dbReference>
<feature type="domain" description="Timeless N-terminal" evidence="6">
    <location>
        <begin position="28"/>
        <end position="290"/>
    </location>
</feature>
<accession>A0A9Q1H5E2</accession>
<dbReference type="InterPro" id="IPR006906">
    <property type="entry name" value="Timeless_N"/>
</dbReference>
<comment type="subcellular location">
    <subcellularLocation>
        <location evidence="1">Nucleus</location>
    </subcellularLocation>
</comment>
<keyword evidence="3" id="KW-0131">Cell cycle</keyword>
<gene>
    <name evidence="7" type="ORF">HOLleu_20013</name>
</gene>
<dbReference type="GO" id="GO:0031298">
    <property type="term" value="C:replication fork protection complex"/>
    <property type="evidence" value="ECO:0007669"/>
    <property type="project" value="TreeGrafter"/>
</dbReference>
<dbReference type="Pfam" id="PF04821">
    <property type="entry name" value="TIMELESS"/>
    <property type="match status" value="1"/>
</dbReference>
<name>A0A9Q1H5E2_HOLLE</name>
<feature type="compositionally biased region" description="Basic residues" evidence="5">
    <location>
        <begin position="535"/>
        <end position="547"/>
    </location>
</feature>
<organism evidence="7 8">
    <name type="scientific">Holothuria leucospilota</name>
    <name type="common">Black long sea cucumber</name>
    <name type="synonym">Mertensiothuria leucospilota</name>
    <dbReference type="NCBI Taxonomy" id="206669"/>
    <lineage>
        <taxon>Eukaryota</taxon>
        <taxon>Metazoa</taxon>
        <taxon>Echinodermata</taxon>
        <taxon>Eleutherozoa</taxon>
        <taxon>Echinozoa</taxon>
        <taxon>Holothuroidea</taxon>
        <taxon>Aspidochirotacea</taxon>
        <taxon>Aspidochirotida</taxon>
        <taxon>Holothuriidae</taxon>
        <taxon>Holothuria</taxon>
    </lineage>
</organism>
<feature type="region of interest" description="Disordered" evidence="5">
    <location>
        <begin position="535"/>
        <end position="560"/>
    </location>
</feature>
<feature type="compositionally biased region" description="Basic and acidic residues" evidence="5">
    <location>
        <begin position="548"/>
        <end position="560"/>
    </location>
</feature>
<evidence type="ECO:0000313" key="7">
    <source>
        <dbReference type="EMBL" id="KAJ8036132.1"/>
    </source>
</evidence>
<keyword evidence="2" id="KW-0539">Nucleus</keyword>
<dbReference type="Proteomes" id="UP001152320">
    <property type="component" value="Chromosome 9"/>
</dbReference>
<dbReference type="Pfam" id="PF26019">
    <property type="entry name" value="HTH_TIMELESS"/>
    <property type="match status" value="2"/>
</dbReference>
<reference evidence="7" key="1">
    <citation type="submission" date="2021-10" db="EMBL/GenBank/DDBJ databases">
        <title>Tropical sea cucumber genome reveals ecological adaptation and Cuvierian tubules defense mechanism.</title>
        <authorList>
            <person name="Chen T."/>
        </authorList>
    </citation>
    <scope>NUCLEOTIDE SEQUENCE</scope>
    <source>
        <strain evidence="7">Nanhai2018</strain>
        <tissue evidence="7">Muscle</tissue>
    </source>
</reference>
<dbReference type="EMBL" id="JAIZAY010000009">
    <property type="protein sequence ID" value="KAJ8036132.1"/>
    <property type="molecule type" value="Genomic_DNA"/>
</dbReference>
<keyword evidence="8" id="KW-1185">Reference proteome</keyword>
<dbReference type="PANTHER" id="PTHR22940:SF4">
    <property type="entry name" value="PROTEIN TIMELESS HOMOLOG"/>
    <property type="match status" value="1"/>
</dbReference>
<protein>
    <submittedName>
        <fullName evidence="7">Protein timeless-like</fullName>
    </submittedName>
</protein>
<keyword evidence="4" id="KW-0175">Coiled coil</keyword>
<evidence type="ECO:0000256" key="5">
    <source>
        <dbReference type="SAM" id="MobiDB-lite"/>
    </source>
</evidence>
<dbReference type="InterPro" id="IPR044998">
    <property type="entry name" value="Timeless"/>
</dbReference>
<evidence type="ECO:0000313" key="8">
    <source>
        <dbReference type="Proteomes" id="UP001152320"/>
    </source>
</evidence>
<feature type="coiled-coil region" evidence="4">
    <location>
        <begin position="249"/>
        <end position="276"/>
    </location>
</feature>